<dbReference type="InterPro" id="IPR027417">
    <property type="entry name" value="P-loop_NTPase"/>
</dbReference>
<organism evidence="1 2">
    <name type="scientific">Lawsonibacter hominis</name>
    <dbReference type="NCBI Taxonomy" id="2763053"/>
    <lineage>
        <taxon>Bacteria</taxon>
        <taxon>Bacillati</taxon>
        <taxon>Bacillota</taxon>
        <taxon>Clostridia</taxon>
        <taxon>Eubacteriales</taxon>
        <taxon>Oscillospiraceae</taxon>
        <taxon>Lawsonibacter</taxon>
    </lineage>
</organism>
<dbReference type="SUPFAM" id="SSF52540">
    <property type="entry name" value="P-loop containing nucleoside triphosphate hydrolases"/>
    <property type="match status" value="1"/>
</dbReference>
<gene>
    <name evidence="1" type="ORF">H8S57_02030</name>
</gene>
<dbReference type="Proteomes" id="UP000661435">
    <property type="component" value="Unassembled WGS sequence"/>
</dbReference>
<accession>A0A8J6JCY5</accession>
<protein>
    <recommendedName>
        <fullName evidence="3">CobQ/CobB/MinD/ParA nucleotide binding domain-containing protein</fullName>
    </recommendedName>
</protein>
<dbReference type="EMBL" id="JACOPP010000002">
    <property type="protein sequence ID" value="MBC5732505.1"/>
    <property type="molecule type" value="Genomic_DNA"/>
</dbReference>
<comment type="caution">
    <text evidence="1">The sequence shown here is derived from an EMBL/GenBank/DDBJ whole genome shotgun (WGS) entry which is preliminary data.</text>
</comment>
<sequence>MEKSSSLRPLRLGEQTKNFVFLGEAGSGKSEIAINFALSLHQQGGKEVHLFDLDMTKPLFRSRDQGEALAAMGIRFHCEQQFMDAPTVTGGVTRLLREERCYTVLDVGGDYIGARSIGGYAPLLNDSRTAVYYVMNPFRPWSMTIDHIDRVLGETLGVSHVQLDHLKLIGNPNLGIHTTREDVLDGIRTLTELVAPYKPLDFFCVWEPLYEQVKGAVSAPLLPIRLYLTYPWNRMPEDGSY</sequence>
<keyword evidence="2" id="KW-1185">Reference proteome</keyword>
<dbReference type="RefSeq" id="WP_186906406.1">
    <property type="nucleotide sequence ID" value="NZ_JACOPP010000002.1"/>
</dbReference>
<evidence type="ECO:0000313" key="2">
    <source>
        <dbReference type="Proteomes" id="UP000661435"/>
    </source>
</evidence>
<reference evidence="1" key="1">
    <citation type="submission" date="2020-08" db="EMBL/GenBank/DDBJ databases">
        <title>Genome public.</title>
        <authorList>
            <person name="Liu C."/>
            <person name="Sun Q."/>
        </authorList>
    </citation>
    <scope>NUCLEOTIDE SEQUENCE</scope>
    <source>
        <strain evidence="1">NSJ-51</strain>
    </source>
</reference>
<dbReference type="Gene3D" id="3.40.50.300">
    <property type="entry name" value="P-loop containing nucleotide triphosphate hydrolases"/>
    <property type="match status" value="1"/>
</dbReference>
<dbReference type="AlphaFoldDB" id="A0A8J6JCY5"/>
<name>A0A8J6JCY5_9FIRM</name>
<proteinExistence type="predicted"/>
<evidence type="ECO:0008006" key="3">
    <source>
        <dbReference type="Google" id="ProtNLM"/>
    </source>
</evidence>
<evidence type="ECO:0000313" key="1">
    <source>
        <dbReference type="EMBL" id="MBC5732505.1"/>
    </source>
</evidence>